<accession>A0A1M7BP30</accession>
<evidence type="ECO:0000256" key="2">
    <source>
        <dbReference type="ARBA" id="ARBA00023054"/>
    </source>
</evidence>
<dbReference type="Gene3D" id="2.40.30.170">
    <property type="match status" value="1"/>
</dbReference>
<dbReference type="STRING" id="1054996.SAMN05444414_1202"/>
<evidence type="ECO:0000256" key="3">
    <source>
        <dbReference type="SAM" id="Coils"/>
    </source>
</evidence>
<evidence type="ECO:0000313" key="5">
    <source>
        <dbReference type="Proteomes" id="UP000184191"/>
    </source>
</evidence>
<dbReference type="AlphaFoldDB" id="A0A1M7BP30"/>
<dbReference type="Gene3D" id="1.10.287.470">
    <property type="entry name" value="Helix hairpin bin"/>
    <property type="match status" value="1"/>
</dbReference>
<organism evidence="4 5">
    <name type="scientific">Roseovarius marisflavi</name>
    <dbReference type="NCBI Taxonomy" id="1054996"/>
    <lineage>
        <taxon>Bacteria</taxon>
        <taxon>Pseudomonadati</taxon>
        <taxon>Pseudomonadota</taxon>
        <taxon>Alphaproteobacteria</taxon>
        <taxon>Rhodobacterales</taxon>
        <taxon>Roseobacteraceae</taxon>
        <taxon>Roseovarius</taxon>
    </lineage>
</organism>
<name>A0A1M7BP30_9RHOB</name>
<keyword evidence="2 3" id="KW-0175">Coiled coil</keyword>
<sequence>MPEPVATGYVEGEFALMAPVAIAQVDDLSVRRGQRVTGKTVLARMERRDAEITLAKAKSAVAQAESVLADLKAARRDEEIRAIQAELASARAQAREAAKEATRLNELLRRGAVPQTQVDVAETRLSVAEARVAEVEANLAVAHLPAREQQIAAAGAALAVAMTNHDMAEWQLEQRDIVAPSDGTVTEIFRRRGEIAGPQAPVLSFLPDGAVILRVYVPEENIAELAVGSVFAVTCDGCPPETSATVTYISQEPEFTPPVIYSVESRQKLVYLVEARPDPDTALLKPGQIVDVRLAGQR</sequence>
<dbReference type="SUPFAM" id="SSF111369">
    <property type="entry name" value="HlyD-like secretion proteins"/>
    <property type="match status" value="1"/>
</dbReference>
<feature type="coiled-coil region" evidence="3">
    <location>
        <begin position="47"/>
        <end position="138"/>
    </location>
</feature>
<dbReference type="Gene3D" id="2.40.50.100">
    <property type="match status" value="1"/>
</dbReference>
<dbReference type="InterPro" id="IPR050465">
    <property type="entry name" value="UPF0194_transport"/>
</dbReference>
<dbReference type="PANTHER" id="PTHR32347">
    <property type="entry name" value="EFFLUX SYSTEM COMPONENT YKNX-RELATED"/>
    <property type="match status" value="1"/>
</dbReference>
<evidence type="ECO:0000256" key="1">
    <source>
        <dbReference type="ARBA" id="ARBA00004196"/>
    </source>
</evidence>
<reference evidence="5" key="1">
    <citation type="submission" date="2016-11" db="EMBL/GenBank/DDBJ databases">
        <authorList>
            <person name="Varghese N."/>
            <person name="Submissions S."/>
        </authorList>
    </citation>
    <scope>NUCLEOTIDE SEQUENCE [LARGE SCALE GENOMIC DNA]</scope>
    <source>
        <strain evidence="5">DSM 29327</strain>
    </source>
</reference>
<keyword evidence="5" id="KW-1185">Reference proteome</keyword>
<dbReference type="GO" id="GO:0030313">
    <property type="term" value="C:cell envelope"/>
    <property type="evidence" value="ECO:0007669"/>
    <property type="project" value="UniProtKB-SubCell"/>
</dbReference>
<dbReference type="RefSeq" id="WP_073199485.1">
    <property type="nucleotide sequence ID" value="NZ_FRBN01000020.1"/>
</dbReference>
<proteinExistence type="predicted"/>
<dbReference type="Proteomes" id="UP000184191">
    <property type="component" value="Unassembled WGS sequence"/>
</dbReference>
<dbReference type="EMBL" id="FRBN01000020">
    <property type="protein sequence ID" value="SHL56673.1"/>
    <property type="molecule type" value="Genomic_DNA"/>
</dbReference>
<gene>
    <name evidence="4" type="ORF">SAMN05444414_1202</name>
</gene>
<evidence type="ECO:0000313" key="4">
    <source>
        <dbReference type="EMBL" id="SHL56673.1"/>
    </source>
</evidence>
<dbReference type="PANTHER" id="PTHR32347:SF23">
    <property type="entry name" value="BLL5650 PROTEIN"/>
    <property type="match status" value="1"/>
</dbReference>
<protein>
    <submittedName>
        <fullName evidence="4">HlyD family secretion protein</fullName>
    </submittedName>
</protein>
<comment type="subcellular location">
    <subcellularLocation>
        <location evidence="1">Cell envelope</location>
    </subcellularLocation>
</comment>